<evidence type="ECO:0000313" key="2">
    <source>
        <dbReference type="Proteomes" id="UP000304953"/>
    </source>
</evidence>
<name>A0AC61RVM7_9FIRM</name>
<evidence type="ECO:0000313" key="1">
    <source>
        <dbReference type="EMBL" id="TGY95798.1"/>
    </source>
</evidence>
<dbReference type="Proteomes" id="UP000304953">
    <property type="component" value="Unassembled WGS sequence"/>
</dbReference>
<keyword evidence="2" id="KW-1185">Reference proteome</keyword>
<organism evidence="1 2">
    <name type="scientific">Petralouisia muris</name>
    <dbReference type="NCBI Taxonomy" id="3032872"/>
    <lineage>
        <taxon>Bacteria</taxon>
        <taxon>Bacillati</taxon>
        <taxon>Bacillota</taxon>
        <taxon>Clostridia</taxon>
        <taxon>Lachnospirales</taxon>
        <taxon>Lachnospiraceae</taxon>
        <taxon>Petralouisia</taxon>
    </lineage>
</organism>
<dbReference type="EMBL" id="SRYA01000024">
    <property type="protein sequence ID" value="TGY95798.1"/>
    <property type="molecule type" value="Genomic_DNA"/>
</dbReference>
<proteinExistence type="predicted"/>
<sequence length="396" mass="46303">MENMGKTAGKNIIRRIFKFLVYKILFPGTYHIGALRKIKKGKTLFAELHGRALSDNFRLLKEEAEQKYGFQIQEYYLDFRKDSLSYYRRCLGLLWEASDASYIFLNDSCNVLGAFHMRRGSQMIQTWHACGAFKKWGFSAADQEYGESRKELMKYPYHRNYTLVTVSSPEVIWAYREAFQVPAETIQPLGVSRTDLYFLESFHRAAKKNYLKQVPQGKGKKCILYVPTFRGTGGRADSPEILDYAFLKQRLGQDYIILEKRHPFVKETLKPEESLKDFVFGDCGLEIAELLCIADICVTDYSSVAFEYALMERPMIFLAYDLEEYFAHRGFYYEYQEFVPGPVVKDTPELAAAVRTIEQHPEEAREKITEFRQKFMSSCDGHTTERIWQEILKYER</sequence>
<accession>A0AC61RVM7</accession>
<gene>
    <name evidence="1" type="ORF">E5329_13210</name>
</gene>
<reference evidence="1" key="1">
    <citation type="submission" date="2019-04" db="EMBL/GenBank/DDBJ databases">
        <title>Microbes associate with the intestines of laboratory mice.</title>
        <authorList>
            <person name="Navarre W."/>
            <person name="Wong E."/>
            <person name="Huang K."/>
            <person name="Tropini C."/>
            <person name="Ng K."/>
            <person name="Yu B."/>
        </authorList>
    </citation>
    <scope>NUCLEOTIDE SEQUENCE</scope>
    <source>
        <strain evidence="1">NM01_1-7b</strain>
    </source>
</reference>
<protein>
    <submittedName>
        <fullName evidence="1">CDP-glycerol glycerophosphotransferase family protein</fullName>
    </submittedName>
</protein>
<comment type="caution">
    <text evidence="1">The sequence shown here is derived from an EMBL/GenBank/DDBJ whole genome shotgun (WGS) entry which is preliminary data.</text>
</comment>